<dbReference type="Proteomes" id="UP000070659">
    <property type="component" value="Unassembled WGS sequence"/>
</dbReference>
<reference evidence="7" key="1">
    <citation type="submission" date="2015-02" db="EMBL/GenBank/DDBJ databases">
        <title>Physiological reanalysis, assessment of diazotrophy, and genome sequences of multiple isolates of Streptomyces thermoautotrophicus.</title>
        <authorList>
            <person name="MacKellar D.C."/>
            <person name="Lieber L."/>
            <person name="Norman J."/>
            <person name="Bolger A."/>
            <person name="Tobin C."/>
            <person name="Murray J.W."/>
            <person name="Friesen M."/>
            <person name="Prell J."/>
        </authorList>
    </citation>
    <scope>NUCLEOTIDE SEQUENCE [LARGE SCALE GENOMIC DNA]</scope>
    <source>
        <strain evidence="7">UBT1</strain>
    </source>
</reference>
<dbReference type="InterPro" id="IPR003743">
    <property type="entry name" value="Zf-RING_7"/>
</dbReference>
<evidence type="ECO:0000256" key="1">
    <source>
        <dbReference type="SAM" id="Coils"/>
    </source>
</evidence>
<evidence type="ECO:0000259" key="4">
    <source>
        <dbReference type="Pfam" id="PF24481"/>
    </source>
</evidence>
<sequence>MVAAETEEGDIAREQAKAEADVEAVRARARRDQERLDSGSITSAKELTSLQHEIESLKKRQSDLEDTVLEIMDRREQVQRRIAELKAEQAEAEAARKAAEQRRDTAFAEIDAQAATLREQREQVAAAIPGDLLALYEKLRQQFGGVGAAALRQRRCEGCREELSLVELNTIRQAPPDQVFRCESCRRILVRTEEAGL</sequence>
<dbReference type="Pfam" id="PF24481">
    <property type="entry name" value="CT398_CC"/>
    <property type="match status" value="1"/>
</dbReference>
<accession>A0A132MRU2</accession>
<evidence type="ECO:0000256" key="2">
    <source>
        <dbReference type="SAM" id="MobiDB-lite"/>
    </source>
</evidence>
<proteinExistence type="predicted"/>
<evidence type="ECO:0000313" key="6">
    <source>
        <dbReference type="EMBL" id="KWX10669.1"/>
    </source>
</evidence>
<feature type="domain" description="CT398-like coiled coil hairpin" evidence="4">
    <location>
        <begin position="1"/>
        <end position="144"/>
    </location>
</feature>
<comment type="caution">
    <text evidence="5">The sequence shown here is derived from an EMBL/GenBank/DDBJ whole genome shotgun (WGS) entry which is preliminary data.</text>
</comment>
<dbReference type="PANTHER" id="PTHR39082">
    <property type="entry name" value="PHOSPHOLIPASE C-BETA-2-RELATED"/>
    <property type="match status" value="1"/>
</dbReference>
<evidence type="ECO:0000313" key="7">
    <source>
        <dbReference type="Proteomes" id="UP000070598"/>
    </source>
</evidence>
<dbReference type="Proteomes" id="UP000070598">
    <property type="component" value="Unassembled WGS sequence"/>
</dbReference>
<organism evidence="5 8">
    <name type="scientific">Carbonactinospora thermoautotrophica</name>
    <dbReference type="NCBI Taxonomy" id="1469144"/>
    <lineage>
        <taxon>Bacteria</taxon>
        <taxon>Bacillati</taxon>
        <taxon>Actinomycetota</taxon>
        <taxon>Actinomycetes</taxon>
        <taxon>Kitasatosporales</taxon>
        <taxon>Carbonactinosporaceae</taxon>
        <taxon>Carbonactinospora</taxon>
    </lineage>
</organism>
<keyword evidence="1" id="KW-0175">Coiled coil</keyword>
<feature type="compositionally biased region" description="Basic and acidic residues" evidence="2">
    <location>
        <begin position="10"/>
        <end position="37"/>
    </location>
</feature>
<dbReference type="PATRIC" id="fig|1469144.8.peg.2013"/>
<evidence type="ECO:0000313" key="5">
    <source>
        <dbReference type="EMBL" id="KWX00551.1"/>
    </source>
</evidence>
<feature type="coiled-coil region" evidence="1">
    <location>
        <begin position="47"/>
        <end position="109"/>
    </location>
</feature>
<dbReference type="EMBL" id="JYIJ01000018">
    <property type="protein sequence ID" value="KWX00551.1"/>
    <property type="molecule type" value="Genomic_DNA"/>
</dbReference>
<dbReference type="AlphaFoldDB" id="A0A132MRU2"/>
<dbReference type="InterPro" id="IPR052376">
    <property type="entry name" value="Oxidative_Scav/Glycosyltrans"/>
</dbReference>
<dbReference type="Pfam" id="PF02591">
    <property type="entry name" value="Zn_ribbon_9"/>
    <property type="match status" value="1"/>
</dbReference>
<name>A0A132MRU2_9ACTN</name>
<gene>
    <name evidence="5" type="ORF">TH66_15010</name>
    <name evidence="6" type="ORF">TR74_02245</name>
</gene>
<protein>
    <submittedName>
        <fullName evidence="5">Zn-ribbon-like protein</fullName>
    </submittedName>
</protein>
<feature type="region of interest" description="Disordered" evidence="2">
    <location>
        <begin position="1"/>
        <end position="43"/>
    </location>
</feature>
<dbReference type="Gene3D" id="1.10.287.1490">
    <property type="match status" value="1"/>
</dbReference>
<dbReference type="PANTHER" id="PTHR39082:SF1">
    <property type="entry name" value="SCAVENGER RECEPTOR CLASS A MEMBER 3"/>
    <property type="match status" value="1"/>
</dbReference>
<evidence type="ECO:0000313" key="8">
    <source>
        <dbReference type="Proteomes" id="UP000070659"/>
    </source>
</evidence>
<dbReference type="InterPro" id="IPR056003">
    <property type="entry name" value="CT398_CC_hairpin"/>
</dbReference>
<evidence type="ECO:0000259" key="3">
    <source>
        <dbReference type="Pfam" id="PF02591"/>
    </source>
</evidence>
<reference evidence="5 8" key="2">
    <citation type="submission" date="2015-02" db="EMBL/GenBank/DDBJ databases">
        <title>Physiological reanalysis, assessment of diazotrophy, and genome sequences of multiple isolates of Streptomyces thermoautotrophicus.</title>
        <authorList>
            <person name="MacKellar D.C."/>
            <person name="Lieber L."/>
            <person name="Norman J."/>
            <person name="Bolger A."/>
            <person name="Tobin C."/>
            <person name="Murray J.W."/>
            <person name="Prell J."/>
        </authorList>
    </citation>
    <scope>NUCLEOTIDE SEQUENCE [LARGE SCALE GENOMIC DNA]</scope>
    <source>
        <strain evidence="5 8">UBT1</strain>
    </source>
</reference>
<feature type="domain" description="C4-type zinc ribbon" evidence="3">
    <location>
        <begin position="155"/>
        <end position="189"/>
    </location>
</feature>
<dbReference type="EMBL" id="JYIK01000354">
    <property type="protein sequence ID" value="KWX10669.1"/>
    <property type="molecule type" value="Genomic_DNA"/>
</dbReference>